<feature type="compositionally biased region" description="Pro residues" evidence="1">
    <location>
        <begin position="1"/>
        <end position="11"/>
    </location>
</feature>
<evidence type="ECO:0000256" key="1">
    <source>
        <dbReference type="SAM" id="MobiDB-lite"/>
    </source>
</evidence>
<evidence type="ECO:0000313" key="3">
    <source>
        <dbReference type="Proteomes" id="UP000807115"/>
    </source>
</evidence>
<proteinExistence type="predicted"/>
<protein>
    <submittedName>
        <fullName evidence="2">Uncharacterized protein</fullName>
    </submittedName>
</protein>
<name>A0A921R1V0_SORBI</name>
<evidence type="ECO:0000313" key="2">
    <source>
        <dbReference type="EMBL" id="KAG0530931.1"/>
    </source>
</evidence>
<dbReference type="Proteomes" id="UP000807115">
    <property type="component" value="Chromosome 5"/>
</dbReference>
<reference evidence="2" key="1">
    <citation type="journal article" date="2019" name="BMC Genomics">
        <title>A new reference genome for Sorghum bicolor reveals high levels of sequence similarity between sweet and grain genotypes: implications for the genetics of sugar metabolism.</title>
        <authorList>
            <person name="Cooper E.A."/>
            <person name="Brenton Z.W."/>
            <person name="Flinn B.S."/>
            <person name="Jenkins J."/>
            <person name="Shu S."/>
            <person name="Flowers D."/>
            <person name="Luo F."/>
            <person name="Wang Y."/>
            <person name="Xia P."/>
            <person name="Barry K."/>
            <person name="Daum C."/>
            <person name="Lipzen A."/>
            <person name="Yoshinaga Y."/>
            <person name="Schmutz J."/>
            <person name="Saski C."/>
            <person name="Vermerris W."/>
            <person name="Kresovich S."/>
        </authorList>
    </citation>
    <scope>NUCLEOTIDE SEQUENCE</scope>
</reference>
<gene>
    <name evidence="2" type="ORF">BDA96_05G230000</name>
</gene>
<sequence length="77" mass="8418">MGSSLTPPPTCEPLDHRHWNGHDLGILQPPSSAMPPPCHIRSTLDVGRWDRNHHRASLRSSFCAIGLGDQSATLQVV</sequence>
<dbReference type="EMBL" id="CM027684">
    <property type="protein sequence ID" value="KAG0530931.1"/>
    <property type="molecule type" value="Genomic_DNA"/>
</dbReference>
<accession>A0A921R1V0</accession>
<dbReference type="AlphaFoldDB" id="A0A921R1V0"/>
<feature type="region of interest" description="Disordered" evidence="1">
    <location>
        <begin position="1"/>
        <end position="35"/>
    </location>
</feature>
<comment type="caution">
    <text evidence="2">The sequence shown here is derived from an EMBL/GenBank/DDBJ whole genome shotgun (WGS) entry which is preliminary data.</text>
</comment>
<organism evidence="2 3">
    <name type="scientific">Sorghum bicolor</name>
    <name type="common">Sorghum</name>
    <name type="synonym">Sorghum vulgare</name>
    <dbReference type="NCBI Taxonomy" id="4558"/>
    <lineage>
        <taxon>Eukaryota</taxon>
        <taxon>Viridiplantae</taxon>
        <taxon>Streptophyta</taxon>
        <taxon>Embryophyta</taxon>
        <taxon>Tracheophyta</taxon>
        <taxon>Spermatophyta</taxon>
        <taxon>Magnoliopsida</taxon>
        <taxon>Liliopsida</taxon>
        <taxon>Poales</taxon>
        <taxon>Poaceae</taxon>
        <taxon>PACMAD clade</taxon>
        <taxon>Panicoideae</taxon>
        <taxon>Andropogonodae</taxon>
        <taxon>Andropogoneae</taxon>
        <taxon>Sorghinae</taxon>
        <taxon>Sorghum</taxon>
    </lineage>
</organism>
<reference evidence="2" key="2">
    <citation type="submission" date="2020-10" db="EMBL/GenBank/DDBJ databases">
        <authorList>
            <person name="Cooper E.A."/>
            <person name="Brenton Z.W."/>
            <person name="Flinn B.S."/>
            <person name="Jenkins J."/>
            <person name="Shu S."/>
            <person name="Flowers D."/>
            <person name="Luo F."/>
            <person name="Wang Y."/>
            <person name="Xia P."/>
            <person name="Barry K."/>
            <person name="Daum C."/>
            <person name="Lipzen A."/>
            <person name="Yoshinaga Y."/>
            <person name="Schmutz J."/>
            <person name="Saski C."/>
            <person name="Vermerris W."/>
            <person name="Kresovich S."/>
        </authorList>
    </citation>
    <scope>NUCLEOTIDE SEQUENCE</scope>
</reference>